<dbReference type="InterPro" id="IPR002750">
    <property type="entry name" value="CobE/GbiG_C"/>
</dbReference>
<sequence length="124" mass="12640">MRRVLGMGLRADATADALAQAISDAGRVDLLAVLEDKGAHPALTAQGIALQLLPRAALCGVQTPTISPRIMDIFGTGSVAEALALVAAGEGARILSPRKVSPCGTITTALAGQYDTGPLEEDHP</sequence>
<gene>
    <name evidence="2" type="ORF">VSX56_06490</name>
</gene>
<proteinExistence type="predicted"/>
<reference evidence="2 3" key="1">
    <citation type="submission" date="2024-06" db="EMBL/GenBank/DDBJ databases">
        <title>Thioclava kandeliae sp. nov. from a rhizosphere soil sample of Kandelia candel in a mangrove.</title>
        <authorList>
            <person name="Mu T."/>
        </authorList>
    </citation>
    <scope>NUCLEOTIDE SEQUENCE [LARGE SCALE GENOMIC DNA]</scope>
    <source>
        <strain evidence="2 3">CPCC 100088</strain>
    </source>
</reference>
<dbReference type="SUPFAM" id="SSF159664">
    <property type="entry name" value="CobE/GbiG C-terminal domain-like"/>
    <property type="match status" value="1"/>
</dbReference>
<accession>A0ABV1SFU6</accession>
<dbReference type="Gene3D" id="3.30.420.180">
    <property type="entry name" value="CobE/GbiG C-terminal domain"/>
    <property type="match status" value="1"/>
</dbReference>
<evidence type="ECO:0000259" key="1">
    <source>
        <dbReference type="Pfam" id="PF01890"/>
    </source>
</evidence>
<name>A0ABV1SFU6_9RHOB</name>
<dbReference type="Proteomes" id="UP001438953">
    <property type="component" value="Unassembled WGS sequence"/>
</dbReference>
<dbReference type="RefSeq" id="WP_350935750.1">
    <property type="nucleotide sequence ID" value="NZ_JAYWLC010000004.1"/>
</dbReference>
<evidence type="ECO:0000313" key="3">
    <source>
        <dbReference type="Proteomes" id="UP001438953"/>
    </source>
</evidence>
<organism evidence="2 3">
    <name type="scientific">Thioclava kandeliae</name>
    <dbReference type="NCBI Taxonomy" id="3070818"/>
    <lineage>
        <taxon>Bacteria</taxon>
        <taxon>Pseudomonadati</taxon>
        <taxon>Pseudomonadota</taxon>
        <taxon>Alphaproteobacteria</taxon>
        <taxon>Rhodobacterales</taxon>
        <taxon>Paracoccaceae</taxon>
        <taxon>Thioclava</taxon>
    </lineage>
</organism>
<keyword evidence="3" id="KW-1185">Reference proteome</keyword>
<dbReference type="EMBL" id="JAYWLC010000004">
    <property type="protein sequence ID" value="MER5171421.1"/>
    <property type="molecule type" value="Genomic_DNA"/>
</dbReference>
<dbReference type="InterPro" id="IPR036518">
    <property type="entry name" value="CobE/GbiG_C_sf"/>
</dbReference>
<comment type="caution">
    <text evidence="2">The sequence shown here is derived from an EMBL/GenBank/DDBJ whole genome shotgun (WGS) entry which is preliminary data.</text>
</comment>
<evidence type="ECO:0000313" key="2">
    <source>
        <dbReference type="EMBL" id="MER5171421.1"/>
    </source>
</evidence>
<feature type="domain" description="CobE/GbiG C-terminal" evidence="1">
    <location>
        <begin position="4"/>
        <end position="111"/>
    </location>
</feature>
<protein>
    <submittedName>
        <fullName evidence="2">Cobalamin biosynthesis protein</fullName>
    </submittedName>
</protein>
<dbReference type="Pfam" id="PF01890">
    <property type="entry name" value="CbiG_C"/>
    <property type="match status" value="1"/>
</dbReference>